<proteinExistence type="predicted"/>
<dbReference type="RefSeq" id="WP_218090140.1">
    <property type="nucleotide sequence ID" value="NZ_CAJVAS010000001.1"/>
</dbReference>
<evidence type="ECO:0000313" key="2">
    <source>
        <dbReference type="Proteomes" id="UP000693672"/>
    </source>
</evidence>
<name>A0A916JTB3_9BACL</name>
<gene>
    <name evidence="1" type="ORF">PAESOLCIP111_00324</name>
</gene>
<reference evidence="1" key="1">
    <citation type="submission" date="2021-06" db="EMBL/GenBank/DDBJ databases">
        <authorList>
            <person name="Criscuolo A."/>
        </authorList>
    </citation>
    <scope>NUCLEOTIDE SEQUENCE</scope>
    <source>
        <strain evidence="1">CIP111600</strain>
    </source>
</reference>
<comment type="caution">
    <text evidence="1">The sequence shown here is derived from an EMBL/GenBank/DDBJ whole genome shotgun (WGS) entry which is preliminary data.</text>
</comment>
<dbReference type="EMBL" id="CAJVAS010000001">
    <property type="protein sequence ID" value="CAG7599610.1"/>
    <property type="molecule type" value="Genomic_DNA"/>
</dbReference>
<accession>A0A916JTB3</accession>
<dbReference type="Proteomes" id="UP000693672">
    <property type="component" value="Unassembled WGS sequence"/>
</dbReference>
<keyword evidence="2" id="KW-1185">Reference proteome</keyword>
<protein>
    <submittedName>
        <fullName evidence="1">Uncharacterized protein</fullName>
    </submittedName>
</protein>
<organism evidence="1 2">
    <name type="scientific">Paenibacillus solanacearum</name>
    <dbReference type="NCBI Taxonomy" id="2048548"/>
    <lineage>
        <taxon>Bacteria</taxon>
        <taxon>Bacillati</taxon>
        <taxon>Bacillota</taxon>
        <taxon>Bacilli</taxon>
        <taxon>Bacillales</taxon>
        <taxon>Paenibacillaceae</taxon>
        <taxon>Paenibacillus</taxon>
    </lineage>
</organism>
<evidence type="ECO:0000313" key="1">
    <source>
        <dbReference type="EMBL" id="CAG7599610.1"/>
    </source>
</evidence>
<dbReference type="AlphaFoldDB" id="A0A916JTB3"/>
<sequence>MIGLAASDEIQMIAAKETGRFTPLAKEEVKKQFMAGNSGLIGKHTDAIFKSKPAPPQQFTKYEGGARGFAYNALIDDVESKVDLNTMIRNTEEAINPYVATQKAGEKK</sequence>